<comment type="caution">
    <text evidence="3">The sequence shown here is derived from an EMBL/GenBank/DDBJ whole genome shotgun (WGS) entry which is preliminary data.</text>
</comment>
<sequence>ARQSKVVGRAWAFARARYVDPVALRSLAREAAKCPRGLDEAELARLLWALTALADEVGSAGRGSLREAQNVLAREASARAWCLSARSVSSIVWVFAKFRISEGTLLRPVMDRAAKLAMGSLDSPDLGMKATDPLVTELEAEGGGVNPGPPAVARRALRGPRAALAAAAGCAALLAAVAAAARQQPGDRWRRPALGLGRHVALAEADGVAADGVVEVRQLAGSTTDGVKKASTGGDEAKKASSGGEEDCDEVAAGSVCFERVAWVPGRDCLSLGLAGNRRSLPDVASGWFWKTICHDVLADPAAGDTQWGISGSKLILFETMQPNCLSVFTALGEVGHAGLSVTQVGLWALLSLALAGMQLEVDWALADEYLKVDGDTELANLKADDEATRRAAEKQGGFRAPPSCSGKAAAMHTEEWRQRGAGERGGTQHLGHDVFKKHPELTWVGEPHAQCFLDMLGTGAGLPSQYLAAGTKTQIINPFGRCCNGQIPPNMRFIHITQLNAIAWGLSKLPQELARNKSLQDLESQGYPMMHASYEELMADEPRLVARITRFLGVSPFTQKGHATVNSAKKELRDSFANWPEVVAAFCGTRFERDLGLRSGETCVHKAFDASFQPLAAAPRRHRALQMAWAGHPLIREVAEVLRQGAEGADDDGQAEVELRCPEVHIPPIHVECLSEGPGVIGHLAYLLAGLLSRLSWKVIYRTLLRSSWR</sequence>
<evidence type="ECO:0008006" key="5">
    <source>
        <dbReference type="Google" id="ProtNLM"/>
    </source>
</evidence>
<evidence type="ECO:0000313" key="3">
    <source>
        <dbReference type="EMBL" id="CAK0841834.1"/>
    </source>
</evidence>
<feature type="transmembrane region" description="Helical" evidence="2">
    <location>
        <begin position="162"/>
        <end position="181"/>
    </location>
</feature>
<dbReference type="EMBL" id="CAUYUJ010014484">
    <property type="protein sequence ID" value="CAK0841834.1"/>
    <property type="molecule type" value="Genomic_DNA"/>
</dbReference>
<proteinExistence type="predicted"/>
<feature type="region of interest" description="Disordered" evidence="1">
    <location>
        <begin position="224"/>
        <end position="247"/>
    </location>
</feature>
<name>A0ABN9T9I2_9DINO</name>
<feature type="non-terminal residue" evidence="3">
    <location>
        <position position="1"/>
    </location>
</feature>
<evidence type="ECO:0000256" key="1">
    <source>
        <dbReference type="SAM" id="MobiDB-lite"/>
    </source>
</evidence>
<gene>
    <name evidence="3" type="ORF">PCOR1329_LOCUS36918</name>
</gene>
<evidence type="ECO:0000313" key="4">
    <source>
        <dbReference type="Proteomes" id="UP001189429"/>
    </source>
</evidence>
<organism evidence="3 4">
    <name type="scientific">Prorocentrum cordatum</name>
    <dbReference type="NCBI Taxonomy" id="2364126"/>
    <lineage>
        <taxon>Eukaryota</taxon>
        <taxon>Sar</taxon>
        <taxon>Alveolata</taxon>
        <taxon>Dinophyceae</taxon>
        <taxon>Prorocentrales</taxon>
        <taxon>Prorocentraceae</taxon>
        <taxon>Prorocentrum</taxon>
    </lineage>
</organism>
<reference evidence="3" key="1">
    <citation type="submission" date="2023-10" db="EMBL/GenBank/DDBJ databases">
        <authorList>
            <person name="Chen Y."/>
            <person name="Shah S."/>
            <person name="Dougan E. K."/>
            <person name="Thang M."/>
            <person name="Chan C."/>
        </authorList>
    </citation>
    <scope>NUCLEOTIDE SEQUENCE [LARGE SCALE GENOMIC DNA]</scope>
</reference>
<keyword evidence="4" id="KW-1185">Reference proteome</keyword>
<dbReference type="Proteomes" id="UP001189429">
    <property type="component" value="Unassembled WGS sequence"/>
</dbReference>
<keyword evidence="2" id="KW-1133">Transmembrane helix</keyword>
<evidence type="ECO:0000256" key="2">
    <source>
        <dbReference type="SAM" id="Phobius"/>
    </source>
</evidence>
<protein>
    <recommendedName>
        <fullName evidence="5">Protein-tyrosine sulfotransferase</fullName>
    </recommendedName>
</protein>
<keyword evidence="2" id="KW-0812">Transmembrane</keyword>
<keyword evidence="2" id="KW-0472">Membrane</keyword>
<accession>A0ABN9T9I2</accession>